<dbReference type="EMBL" id="CM042058">
    <property type="protein sequence ID" value="KAI3685303.1"/>
    <property type="molecule type" value="Genomic_DNA"/>
</dbReference>
<proteinExistence type="predicted"/>
<reference evidence="1 2" key="2">
    <citation type="journal article" date="2022" name="Mol. Ecol. Resour.">
        <title>The genomes of chicory, endive, great burdock and yacon provide insights into Asteraceae paleo-polyploidization history and plant inulin production.</title>
        <authorList>
            <person name="Fan W."/>
            <person name="Wang S."/>
            <person name="Wang H."/>
            <person name="Wang A."/>
            <person name="Jiang F."/>
            <person name="Liu H."/>
            <person name="Zhao H."/>
            <person name="Xu D."/>
            <person name="Zhang Y."/>
        </authorList>
    </citation>
    <scope>NUCLEOTIDE SEQUENCE [LARGE SCALE GENOMIC DNA]</scope>
    <source>
        <strain evidence="2">cv. Niubang</strain>
    </source>
</reference>
<organism evidence="1 2">
    <name type="scientific">Arctium lappa</name>
    <name type="common">Greater burdock</name>
    <name type="synonym">Lappa major</name>
    <dbReference type="NCBI Taxonomy" id="4217"/>
    <lineage>
        <taxon>Eukaryota</taxon>
        <taxon>Viridiplantae</taxon>
        <taxon>Streptophyta</taxon>
        <taxon>Embryophyta</taxon>
        <taxon>Tracheophyta</taxon>
        <taxon>Spermatophyta</taxon>
        <taxon>Magnoliopsida</taxon>
        <taxon>eudicotyledons</taxon>
        <taxon>Gunneridae</taxon>
        <taxon>Pentapetalae</taxon>
        <taxon>asterids</taxon>
        <taxon>campanulids</taxon>
        <taxon>Asterales</taxon>
        <taxon>Asteraceae</taxon>
        <taxon>Carduoideae</taxon>
        <taxon>Cardueae</taxon>
        <taxon>Arctiinae</taxon>
        <taxon>Arctium</taxon>
    </lineage>
</organism>
<accession>A0ACB8YIR5</accession>
<comment type="caution">
    <text evidence="1">The sequence shown here is derived from an EMBL/GenBank/DDBJ whole genome shotgun (WGS) entry which is preliminary data.</text>
</comment>
<evidence type="ECO:0000313" key="1">
    <source>
        <dbReference type="EMBL" id="KAI3685303.1"/>
    </source>
</evidence>
<keyword evidence="2" id="KW-1185">Reference proteome</keyword>
<dbReference type="Proteomes" id="UP001055879">
    <property type="component" value="Linkage Group LG12"/>
</dbReference>
<name>A0ACB8YIR5_ARCLA</name>
<sequence>MPFCQTFSLQICRINELPQIGVQILKEKVEQGLTVAMDVLNPNKADDVDGIGKHLKEGYLTEAVSGMPSSSISRRVFFKATNCPVCLSFAL</sequence>
<evidence type="ECO:0000313" key="2">
    <source>
        <dbReference type="Proteomes" id="UP001055879"/>
    </source>
</evidence>
<protein>
    <submittedName>
        <fullName evidence="1">Uncharacterized protein</fullName>
    </submittedName>
</protein>
<gene>
    <name evidence="1" type="ORF">L6452_34545</name>
</gene>
<reference evidence="2" key="1">
    <citation type="journal article" date="2022" name="Mol. Ecol. Resour.">
        <title>The genomes of chicory, endive, great burdock and yacon provide insights into Asteraceae palaeo-polyploidization history and plant inulin production.</title>
        <authorList>
            <person name="Fan W."/>
            <person name="Wang S."/>
            <person name="Wang H."/>
            <person name="Wang A."/>
            <person name="Jiang F."/>
            <person name="Liu H."/>
            <person name="Zhao H."/>
            <person name="Xu D."/>
            <person name="Zhang Y."/>
        </authorList>
    </citation>
    <scope>NUCLEOTIDE SEQUENCE [LARGE SCALE GENOMIC DNA]</scope>
    <source>
        <strain evidence="2">cv. Niubang</strain>
    </source>
</reference>